<dbReference type="InterPro" id="IPR016690">
    <property type="entry name" value="TSEN34"/>
</dbReference>
<feature type="compositionally biased region" description="Basic and acidic residues" evidence="7">
    <location>
        <begin position="123"/>
        <end position="132"/>
    </location>
</feature>
<evidence type="ECO:0000256" key="1">
    <source>
        <dbReference type="ARBA" id="ARBA00008078"/>
    </source>
</evidence>
<dbReference type="InterPro" id="IPR006677">
    <property type="entry name" value="tRNA_intron_Endonuc_cat-like"/>
</dbReference>
<dbReference type="InterPro" id="IPR006676">
    <property type="entry name" value="tRNA_splic"/>
</dbReference>
<evidence type="ECO:0000259" key="9">
    <source>
        <dbReference type="Pfam" id="PF26577"/>
    </source>
</evidence>
<dbReference type="Pfam" id="PF26577">
    <property type="entry name" value="TSEN34_N"/>
    <property type="match status" value="1"/>
</dbReference>
<feature type="region of interest" description="Disordered" evidence="7">
    <location>
        <begin position="123"/>
        <end position="190"/>
    </location>
</feature>
<sequence length="324" mass="35380">MGNSTLLTSAGTLPQTLTPFPISRIATRYLLFDVHAVTYARREHNICGVLIGTIPHLSQQNVFLGIPLELMPEEARLLVEHGHAYIIDEVEAHKTGLLDMSRKDQLAFLQAMDKQGMEIAAESKKKAEERSQKALQGRGMARRARENTASRVSETADSSAKQRLADGDDECSVFEAEPRSPSPAPSHPPLAVERHFITPTISYPPLQTPNTTPTLSLPEVSKTYPLFAFLHSKGYFITPGLRFGCHYTVYPGDPLRFHSHFLATGADWDEEIDLLDIVGGGRLGTGVKKSYLIGGADTRRENASGAGSNAGDGVRAFSIEWAGL</sequence>
<feature type="active site" evidence="6">
    <location>
        <position position="250"/>
    </location>
</feature>
<dbReference type="PANTHER" id="PTHR13070">
    <property type="entry name" value="TRNA-SPLICING ENDONUCLEASE SUBUNIT SEN34-RELATED"/>
    <property type="match status" value="1"/>
</dbReference>
<dbReference type="InterPro" id="IPR059049">
    <property type="entry name" value="TSEN34_N"/>
</dbReference>
<feature type="active site" evidence="6">
    <location>
        <position position="289"/>
    </location>
</feature>
<keyword evidence="3 5" id="KW-0456">Lyase</keyword>
<dbReference type="PIRSF" id="PIRSF017250">
    <property type="entry name" value="tRNA_splic_SEN34"/>
    <property type="match status" value="1"/>
</dbReference>
<gene>
    <name evidence="10" type="ORF">K432DRAFT_380160</name>
</gene>
<protein>
    <recommendedName>
        <fullName evidence="5">tRNA-splicing endonuclease subunit Sen34</fullName>
        <ecNumber evidence="5">4.6.1.16</ecNumber>
    </recommendedName>
</protein>
<keyword evidence="10" id="KW-0540">Nuclease</keyword>
<evidence type="ECO:0000256" key="6">
    <source>
        <dbReference type="PIRSR" id="PIRSR017250-50"/>
    </source>
</evidence>
<dbReference type="InterPro" id="IPR011856">
    <property type="entry name" value="tRNA_endonuc-like_dom_sf"/>
</dbReference>
<dbReference type="Gene3D" id="3.40.1350.10">
    <property type="match status" value="1"/>
</dbReference>
<dbReference type="Proteomes" id="UP000250266">
    <property type="component" value="Unassembled WGS sequence"/>
</dbReference>
<accession>A0A8E2EEX3</accession>
<dbReference type="EC" id="4.6.1.16" evidence="5"/>
<feature type="active site" evidence="6">
    <location>
        <position position="258"/>
    </location>
</feature>
<evidence type="ECO:0000259" key="8">
    <source>
        <dbReference type="Pfam" id="PF01974"/>
    </source>
</evidence>
<dbReference type="OrthoDB" id="48041at2759"/>
<dbReference type="GO" id="GO:0000213">
    <property type="term" value="F:tRNA-intron lyase activity"/>
    <property type="evidence" value="ECO:0007669"/>
    <property type="project" value="UniProtKB-UniRule"/>
</dbReference>
<reference evidence="10 11" key="1">
    <citation type="journal article" date="2016" name="Nat. Commun.">
        <title>Ectomycorrhizal ecology is imprinted in the genome of the dominant symbiotic fungus Cenococcum geophilum.</title>
        <authorList>
            <consortium name="DOE Joint Genome Institute"/>
            <person name="Peter M."/>
            <person name="Kohler A."/>
            <person name="Ohm R.A."/>
            <person name="Kuo A."/>
            <person name="Krutzmann J."/>
            <person name="Morin E."/>
            <person name="Arend M."/>
            <person name="Barry K.W."/>
            <person name="Binder M."/>
            <person name="Choi C."/>
            <person name="Clum A."/>
            <person name="Copeland A."/>
            <person name="Grisel N."/>
            <person name="Haridas S."/>
            <person name="Kipfer T."/>
            <person name="LaButti K."/>
            <person name="Lindquist E."/>
            <person name="Lipzen A."/>
            <person name="Maire R."/>
            <person name="Meier B."/>
            <person name="Mihaltcheva S."/>
            <person name="Molinier V."/>
            <person name="Murat C."/>
            <person name="Poggeler S."/>
            <person name="Quandt C.A."/>
            <person name="Sperisen C."/>
            <person name="Tritt A."/>
            <person name="Tisserant E."/>
            <person name="Crous P.W."/>
            <person name="Henrissat B."/>
            <person name="Nehls U."/>
            <person name="Egli S."/>
            <person name="Spatafora J.W."/>
            <person name="Grigoriev I.V."/>
            <person name="Martin F.M."/>
        </authorList>
    </citation>
    <scope>NUCLEOTIDE SEQUENCE [LARGE SCALE GENOMIC DNA]</scope>
    <source>
        <strain evidence="10 11">CBS 459.81</strain>
    </source>
</reference>
<dbReference type="EMBL" id="KV744879">
    <property type="protein sequence ID" value="OCK82756.1"/>
    <property type="molecule type" value="Genomic_DNA"/>
</dbReference>
<evidence type="ECO:0000256" key="4">
    <source>
        <dbReference type="ARBA" id="ARBA00059865"/>
    </source>
</evidence>
<comment type="function">
    <text evidence="4">Constitutes one of the two catalytic subunit of the tRNA-splicing endonuclease complex, a complex responsible for identification and cleavage of the splice sites in pre-tRNA. It cleaves pre-tRNA at the 5'- and 3'-splice sites to release the intron. The products are an intron and two tRNA half-molecules bearing 2',3'-cyclic phosphate and 5'-OH termini. There are no conserved sequences at the splice sites, but the intron is invariably located at the same site in the gene, placing the splice sites an invariant distance from the constant structural features of the tRNA body. It probably carries the active site for 3'-splice site cleavage.</text>
</comment>
<feature type="domain" description="tRNA intron endonuclease catalytic" evidence="8">
    <location>
        <begin position="224"/>
        <end position="297"/>
    </location>
</feature>
<dbReference type="FunFam" id="3.40.1350.10:FF:000008">
    <property type="entry name" value="tRNA-splicing endonuclease subunit Sen34"/>
    <property type="match status" value="1"/>
</dbReference>
<dbReference type="CDD" id="cd22363">
    <property type="entry name" value="tRNA-intron_lyase_C"/>
    <property type="match status" value="1"/>
</dbReference>
<keyword evidence="10" id="KW-0378">Hydrolase</keyword>
<organism evidence="10 11">
    <name type="scientific">Lepidopterella palustris CBS 459.81</name>
    <dbReference type="NCBI Taxonomy" id="1314670"/>
    <lineage>
        <taxon>Eukaryota</taxon>
        <taxon>Fungi</taxon>
        <taxon>Dikarya</taxon>
        <taxon>Ascomycota</taxon>
        <taxon>Pezizomycotina</taxon>
        <taxon>Dothideomycetes</taxon>
        <taxon>Pleosporomycetidae</taxon>
        <taxon>Mytilinidiales</taxon>
        <taxon>Argynnaceae</taxon>
        <taxon>Lepidopterella</taxon>
    </lineage>
</organism>
<feature type="domain" description="TSEN34 N-terminal" evidence="9">
    <location>
        <begin position="21"/>
        <end position="89"/>
    </location>
</feature>
<keyword evidence="10" id="KW-0255">Endonuclease</keyword>
<evidence type="ECO:0000313" key="11">
    <source>
        <dbReference type="Proteomes" id="UP000250266"/>
    </source>
</evidence>
<dbReference type="PANTHER" id="PTHR13070:SF0">
    <property type="entry name" value="TRNA-SPLICING ENDONUCLEASE SUBUNIT SEN34"/>
    <property type="match status" value="1"/>
</dbReference>
<dbReference type="AlphaFoldDB" id="A0A8E2EEX3"/>
<dbReference type="GO" id="GO:0000379">
    <property type="term" value="P:tRNA-type intron splice site recognition and cleavage"/>
    <property type="evidence" value="ECO:0007669"/>
    <property type="project" value="UniProtKB-UniRule"/>
</dbReference>
<evidence type="ECO:0000256" key="5">
    <source>
        <dbReference type="PIRNR" id="PIRNR017250"/>
    </source>
</evidence>
<dbReference type="NCBIfam" id="TIGR00324">
    <property type="entry name" value="endA"/>
    <property type="match status" value="1"/>
</dbReference>
<keyword evidence="2 5" id="KW-0819">tRNA processing</keyword>
<evidence type="ECO:0000256" key="7">
    <source>
        <dbReference type="SAM" id="MobiDB-lite"/>
    </source>
</evidence>
<feature type="compositionally biased region" description="Polar residues" evidence="7">
    <location>
        <begin position="149"/>
        <end position="161"/>
    </location>
</feature>
<evidence type="ECO:0000313" key="10">
    <source>
        <dbReference type="EMBL" id="OCK82756.1"/>
    </source>
</evidence>
<name>A0A8E2EEX3_9PEZI</name>
<evidence type="ECO:0000256" key="2">
    <source>
        <dbReference type="ARBA" id="ARBA00022694"/>
    </source>
</evidence>
<comment type="similarity">
    <text evidence="1 5">Belongs to the tRNA-intron endonuclease family.</text>
</comment>
<dbReference type="Pfam" id="PF01974">
    <property type="entry name" value="tRNA_int_endo"/>
    <property type="match status" value="1"/>
</dbReference>
<dbReference type="GO" id="GO:0003676">
    <property type="term" value="F:nucleic acid binding"/>
    <property type="evidence" value="ECO:0007669"/>
    <property type="project" value="InterPro"/>
</dbReference>
<keyword evidence="11" id="KW-1185">Reference proteome</keyword>
<dbReference type="GO" id="GO:0000214">
    <property type="term" value="C:tRNA-intron endonuclease complex"/>
    <property type="evidence" value="ECO:0007669"/>
    <property type="project" value="UniProtKB-UniRule"/>
</dbReference>
<dbReference type="InterPro" id="IPR036167">
    <property type="entry name" value="tRNA_intron_Endo_cat-like_sf"/>
</dbReference>
<evidence type="ECO:0000256" key="3">
    <source>
        <dbReference type="ARBA" id="ARBA00023239"/>
    </source>
</evidence>
<proteinExistence type="inferred from homology"/>
<dbReference type="SUPFAM" id="SSF53032">
    <property type="entry name" value="tRNA-intron endonuclease catalytic domain-like"/>
    <property type="match status" value="1"/>
</dbReference>